<dbReference type="Pfam" id="PF13483">
    <property type="entry name" value="Lactamase_B_3"/>
    <property type="match status" value="1"/>
</dbReference>
<protein>
    <submittedName>
        <fullName evidence="1">Zn-dependent hydrolase of the beta-lactamase fold-like protein</fullName>
    </submittedName>
</protein>
<dbReference type="InterPro" id="IPR036866">
    <property type="entry name" value="RibonucZ/Hydroxyglut_hydro"/>
</dbReference>
<name>A0A0G4B3P8_9BACT</name>
<reference evidence="1 2" key="1">
    <citation type="journal article" date="2015" name="Nature">
        <title>rRNA introns, odd ribosomes, and small enigmatic genomes across a large radiation of phyla.</title>
        <authorList>
            <person name="Brown C.T."/>
            <person name="Hug L.A."/>
            <person name="Thomas B.C."/>
            <person name="Sharon I."/>
            <person name="Castelle C.J."/>
            <person name="Singh A."/>
            <person name="Wilkins M.J."/>
            <person name="Williams K.H."/>
            <person name="Banfield J.F."/>
        </authorList>
    </citation>
    <scope>NUCLEOTIDE SEQUENCE [LARGE SCALE GENOMIC DNA]</scope>
</reference>
<proteinExistence type="predicted"/>
<gene>
    <name evidence="1" type="ORF">UT28_C0001G0681</name>
</gene>
<accession>A0A0G4B3P8</accession>
<dbReference type="KEGG" id="bbgw:UT28_C0001G0681"/>
<organism evidence="1 2">
    <name type="scientific">Berkelbacteria bacterium GW2011_GWE1_39_12</name>
    <dbReference type="NCBI Taxonomy" id="1618337"/>
    <lineage>
        <taxon>Bacteria</taxon>
        <taxon>Candidatus Berkelbacteria</taxon>
    </lineage>
</organism>
<dbReference type="GO" id="GO:0016787">
    <property type="term" value="F:hydrolase activity"/>
    <property type="evidence" value="ECO:0007669"/>
    <property type="project" value="UniProtKB-KW"/>
</dbReference>
<dbReference type="Gene3D" id="3.60.15.10">
    <property type="entry name" value="Ribonuclease Z/Hydroxyacylglutathione hydrolase-like"/>
    <property type="match status" value="1"/>
</dbReference>
<evidence type="ECO:0000313" key="1">
    <source>
        <dbReference type="EMBL" id="AKM82474.1"/>
    </source>
</evidence>
<dbReference type="AlphaFoldDB" id="A0A0G4B3P8"/>
<dbReference type="EMBL" id="CP011213">
    <property type="protein sequence ID" value="AKM82474.1"/>
    <property type="molecule type" value="Genomic_DNA"/>
</dbReference>
<dbReference type="PANTHER" id="PTHR39189">
    <property type="entry name" value="UPF0173 METAL-DEPENDENT HYDROLASE YTKL"/>
    <property type="match status" value="1"/>
</dbReference>
<dbReference type="STRING" id="1618337.UT28_C0001G0681"/>
<dbReference type="PANTHER" id="PTHR39189:SF1">
    <property type="entry name" value="UPF0173 METAL-DEPENDENT HYDROLASE YTKL"/>
    <property type="match status" value="1"/>
</dbReference>
<evidence type="ECO:0000313" key="2">
    <source>
        <dbReference type="Proteomes" id="UP000035648"/>
    </source>
</evidence>
<sequence length="158" mass="17013">MIIHWEGGKDFSIKTKTITAKIGEKTQLGDLQISGPGEYEVGGVQIEVVDGIVEVYAEGICIGHIQKAKILSETELEKLNGIDILLVGVGGGDFTETKTALQSIAQIDPSVVVPMYESNLEEFAKEEGITTEGKDELKISKADLPVEGRQVVVLNACR</sequence>
<dbReference type="Proteomes" id="UP000035648">
    <property type="component" value="Chromosome"/>
</dbReference>
<keyword evidence="1" id="KW-0378">Hydrolase</keyword>